<keyword evidence="2" id="KW-1185">Reference proteome</keyword>
<accession>A0ACD1E286</accession>
<proteinExistence type="predicted"/>
<dbReference type="Proteomes" id="UP000681794">
    <property type="component" value="Chromosome"/>
</dbReference>
<gene>
    <name evidence="1" type="ORF">KM842_12380</name>
</gene>
<evidence type="ECO:0000313" key="2">
    <source>
        <dbReference type="Proteomes" id="UP000681794"/>
    </source>
</evidence>
<reference evidence="1" key="1">
    <citation type="submission" date="2021-06" db="EMBL/GenBank/DDBJ databases">
        <authorList>
            <person name="Ellington A.J."/>
            <person name="Bryan N.C."/>
            <person name="Christner B.C."/>
            <person name="Reisch C.R."/>
        </authorList>
    </citation>
    <scope>NUCLEOTIDE SEQUENCE</scope>
    <source>
        <strain evidence="1">L6-1</strain>
    </source>
</reference>
<sequence>MDETSVPTTLPDDDASETTSGGDGKSSDFIEAFQWRADDNMVALRFRSGVVRGFSGDALHAIHAKDFAMVEVYPWRRSVFFKTTRGDGFSSRFGSRFNSSPLRDRPVVYLDQNQWSTLSKSVHAPWRVQSDDELKAAWRLIGLASSGRVVLPLSAAHLGETGSFGNDEGRYELAVAILSCSGGWQMRDPLQVRAAEFRQVLARSSGKPAALVPDVFTLEPYAALDPATREGSSPRKDHAELPAEWTYAYTASLSSMVYASMMLDQQATPRGDMTGWVQRVQEFSTWLSGETNRTKQQRRRAAEVFMFSDATREIARASFDAGLSLSEMSAWTQSTWHLPELGAPAISLFRATMIDKLLGSGRWEGNDLTDLFYLCTAAGYADHVVGERRTIGLLEQSVRRLHAPVKLHRTLASVVDALSSEQ</sequence>
<dbReference type="EMBL" id="CP076544">
    <property type="protein sequence ID" value="QWS33042.1"/>
    <property type="molecule type" value="Genomic_DNA"/>
</dbReference>
<evidence type="ECO:0000313" key="1">
    <source>
        <dbReference type="EMBL" id="QWS33042.1"/>
    </source>
</evidence>
<organism evidence="1 2">
    <name type="scientific">Curtobacterium aetherium</name>
    <dbReference type="NCBI Taxonomy" id="2841594"/>
    <lineage>
        <taxon>Bacteria</taxon>
        <taxon>Bacillati</taxon>
        <taxon>Actinomycetota</taxon>
        <taxon>Actinomycetes</taxon>
        <taxon>Micrococcales</taxon>
        <taxon>Microbacteriaceae</taxon>
        <taxon>Curtobacterium</taxon>
    </lineage>
</organism>
<name>A0ACD1E286_9MICO</name>
<protein>
    <submittedName>
        <fullName evidence="1">Uncharacterized protein</fullName>
    </submittedName>
</protein>